<reference evidence="2 3" key="1">
    <citation type="journal article" date="2007" name="Science">
        <title>The Chlamydomonas genome reveals the evolution of key animal and plant functions.</title>
        <authorList>
            <person name="Merchant S.S."/>
            <person name="Prochnik S.E."/>
            <person name="Vallon O."/>
            <person name="Harris E.H."/>
            <person name="Karpowicz S.J."/>
            <person name="Witman G.B."/>
            <person name="Terry A."/>
            <person name="Salamov A."/>
            <person name="Fritz-Laylin L.K."/>
            <person name="Marechal-Drouard L."/>
            <person name="Marshall W.F."/>
            <person name="Qu L.H."/>
            <person name="Nelson D.R."/>
            <person name="Sanderfoot A.A."/>
            <person name="Spalding M.H."/>
            <person name="Kapitonov V.V."/>
            <person name="Ren Q."/>
            <person name="Ferris P."/>
            <person name="Lindquist E."/>
            <person name="Shapiro H."/>
            <person name="Lucas S.M."/>
            <person name="Grimwood J."/>
            <person name="Schmutz J."/>
            <person name="Cardol P."/>
            <person name="Cerutti H."/>
            <person name="Chanfreau G."/>
            <person name="Chen C.L."/>
            <person name="Cognat V."/>
            <person name="Croft M.T."/>
            <person name="Dent R."/>
            <person name="Dutcher S."/>
            <person name="Fernandez E."/>
            <person name="Fukuzawa H."/>
            <person name="Gonzalez-Ballester D."/>
            <person name="Gonzalez-Halphen D."/>
            <person name="Hallmann A."/>
            <person name="Hanikenne M."/>
            <person name="Hippler M."/>
            <person name="Inwood W."/>
            <person name="Jabbari K."/>
            <person name="Kalanon M."/>
            <person name="Kuras R."/>
            <person name="Lefebvre P.A."/>
            <person name="Lemaire S.D."/>
            <person name="Lobanov A.V."/>
            <person name="Lohr M."/>
            <person name="Manuell A."/>
            <person name="Meier I."/>
            <person name="Mets L."/>
            <person name="Mittag M."/>
            <person name="Mittelmeier T."/>
            <person name="Moroney J.V."/>
            <person name="Moseley J."/>
            <person name="Napoli C."/>
            <person name="Nedelcu A.M."/>
            <person name="Niyogi K."/>
            <person name="Novoselov S.V."/>
            <person name="Paulsen I.T."/>
            <person name="Pazour G."/>
            <person name="Purton S."/>
            <person name="Ral J.P."/>
            <person name="Riano-Pachon D.M."/>
            <person name="Riekhof W."/>
            <person name="Rymarquis L."/>
            <person name="Schroda M."/>
            <person name="Stern D."/>
            <person name="Umen J."/>
            <person name="Willows R."/>
            <person name="Wilson N."/>
            <person name="Zimmer S.L."/>
            <person name="Allmer J."/>
            <person name="Balk J."/>
            <person name="Bisova K."/>
            <person name="Chen C.J."/>
            <person name="Elias M."/>
            <person name="Gendler K."/>
            <person name="Hauser C."/>
            <person name="Lamb M.R."/>
            <person name="Ledford H."/>
            <person name="Long J.C."/>
            <person name="Minagawa J."/>
            <person name="Page M.D."/>
            <person name="Pan J."/>
            <person name="Pootakham W."/>
            <person name="Roje S."/>
            <person name="Rose A."/>
            <person name="Stahlberg E."/>
            <person name="Terauchi A.M."/>
            <person name="Yang P."/>
            <person name="Ball S."/>
            <person name="Bowler C."/>
            <person name="Dieckmann C.L."/>
            <person name="Gladyshev V.N."/>
            <person name="Green P."/>
            <person name="Jorgensen R."/>
            <person name="Mayfield S."/>
            <person name="Mueller-Roeber B."/>
            <person name="Rajamani S."/>
            <person name="Sayre R.T."/>
            <person name="Brokstein P."/>
            <person name="Dubchak I."/>
            <person name="Goodstein D."/>
            <person name="Hornick L."/>
            <person name="Huang Y.W."/>
            <person name="Jhaveri J."/>
            <person name="Luo Y."/>
            <person name="Martinez D."/>
            <person name="Ngau W.C."/>
            <person name="Otillar B."/>
            <person name="Poliakov A."/>
            <person name="Porter A."/>
            <person name="Szajkowski L."/>
            <person name="Werner G."/>
            <person name="Zhou K."/>
            <person name="Grigoriev I.V."/>
            <person name="Rokhsar D.S."/>
            <person name="Grossman A.R."/>
        </authorList>
    </citation>
    <scope>NUCLEOTIDE SEQUENCE [LARGE SCALE GENOMIC DNA]</scope>
    <source>
        <strain evidence="3">CC-503</strain>
    </source>
</reference>
<feature type="compositionally biased region" description="Pro residues" evidence="1">
    <location>
        <begin position="232"/>
        <end position="243"/>
    </location>
</feature>
<proteinExistence type="predicted"/>
<evidence type="ECO:0000313" key="3">
    <source>
        <dbReference type="Proteomes" id="UP000006906"/>
    </source>
</evidence>
<evidence type="ECO:0000256" key="1">
    <source>
        <dbReference type="SAM" id="MobiDB-lite"/>
    </source>
</evidence>
<protein>
    <submittedName>
        <fullName evidence="2">Uncharacterized protein</fullName>
    </submittedName>
</protein>
<dbReference type="RefSeq" id="XP_042924732.1">
    <property type="nucleotide sequence ID" value="XM_043062415.1"/>
</dbReference>
<dbReference type="OrthoDB" id="546603at2759"/>
<dbReference type="GeneID" id="66053445"/>
<name>A0A2K3DSJ4_CHLRE</name>
<dbReference type="InParanoid" id="A0A2K3DSJ4"/>
<gene>
    <name evidence="2" type="ORF">CHLRE_05g241900v5</name>
</gene>
<feature type="region of interest" description="Disordered" evidence="1">
    <location>
        <begin position="1"/>
        <end position="340"/>
    </location>
</feature>
<dbReference type="Gramene" id="PNW83478">
    <property type="protein sequence ID" value="PNW83478"/>
    <property type="gene ID" value="CHLRE_05g241900v5"/>
</dbReference>
<feature type="compositionally biased region" description="Low complexity" evidence="1">
    <location>
        <begin position="185"/>
        <end position="222"/>
    </location>
</feature>
<feature type="compositionally biased region" description="Low complexity" evidence="1">
    <location>
        <begin position="8"/>
        <end position="22"/>
    </location>
</feature>
<organism evidence="2 3">
    <name type="scientific">Chlamydomonas reinhardtii</name>
    <name type="common">Chlamydomonas smithii</name>
    <dbReference type="NCBI Taxonomy" id="3055"/>
    <lineage>
        <taxon>Eukaryota</taxon>
        <taxon>Viridiplantae</taxon>
        <taxon>Chlorophyta</taxon>
        <taxon>core chlorophytes</taxon>
        <taxon>Chlorophyceae</taxon>
        <taxon>CS clade</taxon>
        <taxon>Chlamydomonadales</taxon>
        <taxon>Chlamydomonadaceae</taxon>
        <taxon>Chlamydomonas</taxon>
    </lineage>
</organism>
<feature type="compositionally biased region" description="Low complexity" evidence="1">
    <location>
        <begin position="81"/>
        <end position="91"/>
    </location>
</feature>
<sequence length="453" mass="46210">MSLCSAGADVAPSAALTAAPNAKTGSSAASAEFTPESKPANRQPDPQAPEAARAKESREAARRVDQIVKAGVSEFEDDSKPAGTLPVAAVPALPPPPMTPPTGASKPTYQPSARADEPADTSYFPEQVSLNLGGGGGGFGAPPAQSSSLQSFQPMDSAPLAQAPAPQPAMLPALGTQPSMGVPIQQPQQQQQQQPPQQEYQQQYQQPQPVHSLPSLQQQLPELADDPEPAAAAPPPPPPPPAPTDDIWSSLQSTYRIKDPPAGPSSAHSKASSGRGRKGAPGGEVLVLGDDDPFSGGKGMPAPNLNGTMNRTSGFGGRGSQAGALPPPRPAAAAKSGGWGAGNMAQAGELMIGAADDDWLEDGGARQQLPPAGGFGGRGAASNRSDEYGGGGSYNQPAAGLNKAPLAQGRPADDILCEDVEDVDMLLEDEMQGISDKNLANKLAAFDAQFNED</sequence>
<feature type="region of interest" description="Disordered" evidence="1">
    <location>
        <begin position="361"/>
        <end position="406"/>
    </location>
</feature>
<keyword evidence="3" id="KW-1185">Reference proteome</keyword>
<dbReference type="Proteomes" id="UP000006906">
    <property type="component" value="Chromosome 5"/>
</dbReference>
<dbReference type="KEGG" id="cre:CHLRE_05g241900v5"/>
<feature type="compositionally biased region" description="Low complexity" evidence="1">
    <location>
        <begin position="158"/>
        <end position="174"/>
    </location>
</feature>
<dbReference type="EMBL" id="CM008966">
    <property type="protein sequence ID" value="PNW83478.1"/>
    <property type="molecule type" value="Genomic_DNA"/>
</dbReference>
<feature type="compositionally biased region" description="Basic and acidic residues" evidence="1">
    <location>
        <begin position="52"/>
        <end position="66"/>
    </location>
</feature>
<feature type="compositionally biased region" description="Polar residues" evidence="1">
    <location>
        <begin position="144"/>
        <end position="154"/>
    </location>
</feature>
<evidence type="ECO:0000313" key="2">
    <source>
        <dbReference type="EMBL" id="PNW83478.1"/>
    </source>
</evidence>
<accession>A0A2K3DSJ4</accession>
<dbReference type="AlphaFoldDB" id="A0A2K3DSJ4"/>